<proteinExistence type="predicted"/>
<reference evidence="4 5" key="1">
    <citation type="submission" date="2018-11" db="EMBL/GenBank/DDBJ databases">
        <authorList>
            <person name="Lopez-Roques C."/>
            <person name="Donnadieu C."/>
            <person name="Bouchez O."/>
            <person name="Klopp C."/>
            <person name="Cabau C."/>
            <person name="Zahm M."/>
        </authorList>
    </citation>
    <scope>NUCLEOTIDE SEQUENCE [LARGE SCALE GENOMIC DNA]</scope>
    <source>
        <strain evidence="4">RS831</strain>
        <tissue evidence="4">Whole body</tissue>
    </source>
</reference>
<evidence type="ECO:0000313" key="4">
    <source>
        <dbReference type="EMBL" id="RVE65503.1"/>
    </source>
</evidence>
<gene>
    <name evidence="4" type="ORF">OJAV_G00117230</name>
</gene>
<comment type="function">
    <text evidence="1">Plays a role in skin pigmentation by antagonizing the action of melanotropin alpha. Induces melanin concentration within the melanophores. May participate in the control of the hypothalamo-pituitary adrenal gland axis by inhibiting the release of ACTH.</text>
</comment>
<protein>
    <submittedName>
        <fullName evidence="4">Uncharacterized protein</fullName>
    </submittedName>
</protein>
<evidence type="ECO:0000256" key="2">
    <source>
        <dbReference type="ARBA" id="ARBA00022729"/>
    </source>
</evidence>
<dbReference type="GO" id="GO:0030354">
    <property type="term" value="F:melanin-concentrating hormone activity"/>
    <property type="evidence" value="ECO:0007669"/>
    <property type="project" value="InterPro"/>
</dbReference>
<dbReference type="GO" id="GO:0007218">
    <property type="term" value="P:neuropeptide signaling pathway"/>
    <property type="evidence" value="ECO:0007669"/>
    <property type="project" value="UniProtKB-KW"/>
</dbReference>
<sequence>MTKGRRRGHLIRYKNVRSADAKSEQRSETSDPTSQLLKIFTMRRSFMSVLFATALFFDGYAPSVASPVANTEDGSIEQDAFTSLLTSEATDNSLGEAEPFSTTKARVPRVIVIAADPSLWRDLRVLHGGLSVYKRTADDNNQVLEHRNLAQQLNIPILRRDTMRCMVGRVYRPCWEV</sequence>
<reference evidence="4 5" key="2">
    <citation type="submission" date="2019-01" db="EMBL/GenBank/DDBJ databases">
        <title>A chromosome length genome reference of the Java medaka (oryzias javanicus).</title>
        <authorList>
            <person name="Herpin A."/>
            <person name="Takehana Y."/>
            <person name="Naruse K."/>
            <person name="Ansai S."/>
            <person name="Kawaguchi M."/>
        </authorList>
    </citation>
    <scope>NUCLEOTIDE SEQUENCE [LARGE SCALE GENOMIC DNA]</scope>
    <source>
        <strain evidence="4">RS831</strain>
        <tissue evidence="4">Whole body</tissue>
    </source>
</reference>
<organism evidence="4 5">
    <name type="scientific">Oryzias javanicus</name>
    <name type="common">Javanese ricefish</name>
    <name type="synonym">Aplocheilus javanicus</name>
    <dbReference type="NCBI Taxonomy" id="123683"/>
    <lineage>
        <taxon>Eukaryota</taxon>
        <taxon>Metazoa</taxon>
        <taxon>Chordata</taxon>
        <taxon>Craniata</taxon>
        <taxon>Vertebrata</taxon>
        <taxon>Euteleostomi</taxon>
        <taxon>Actinopterygii</taxon>
        <taxon>Neopterygii</taxon>
        <taxon>Teleostei</taxon>
        <taxon>Neoteleostei</taxon>
        <taxon>Acanthomorphata</taxon>
        <taxon>Ovalentaria</taxon>
        <taxon>Atherinomorphae</taxon>
        <taxon>Beloniformes</taxon>
        <taxon>Adrianichthyidae</taxon>
        <taxon>Oryziinae</taxon>
        <taxon>Oryzias</taxon>
    </lineage>
</organism>
<dbReference type="EMBL" id="CM012448">
    <property type="protein sequence ID" value="RVE65503.1"/>
    <property type="molecule type" value="Genomic_DNA"/>
</dbReference>
<evidence type="ECO:0000256" key="1">
    <source>
        <dbReference type="ARBA" id="ARBA00002122"/>
    </source>
</evidence>
<keyword evidence="3" id="KW-0527">Neuropeptide</keyword>
<accession>A0A437CTH3</accession>
<evidence type="ECO:0000256" key="3">
    <source>
        <dbReference type="ARBA" id="ARBA00023320"/>
    </source>
</evidence>
<dbReference type="Pfam" id="PF05824">
    <property type="entry name" value="Pro-MCH"/>
    <property type="match status" value="1"/>
</dbReference>
<keyword evidence="5" id="KW-1185">Reference proteome</keyword>
<keyword evidence="2" id="KW-0732">Signal</keyword>
<dbReference type="GO" id="GO:0031777">
    <property type="term" value="F:type 1 melanin-concentrating hormone receptor binding"/>
    <property type="evidence" value="ECO:0007669"/>
    <property type="project" value="TreeGrafter"/>
</dbReference>
<dbReference type="PANTHER" id="PTHR12091">
    <property type="entry name" value="MELANIN-CONCENTRATING HORMONE"/>
    <property type="match status" value="1"/>
</dbReference>
<dbReference type="PRINTS" id="PR01641">
    <property type="entry name" value="PROMCHFAMILY"/>
</dbReference>
<dbReference type="PANTHER" id="PTHR12091:SF0">
    <property type="entry name" value="PRO-MCH"/>
    <property type="match status" value="1"/>
</dbReference>
<evidence type="ECO:0000313" key="5">
    <source>
        <dbReference type="Proteomes" id="UP000283210"/>
    </source>
</evidence>
<dbReference type="Proteomes" id="UP000283210">
    <property type="component" value="Chromosome 12"/>
</dbReference>
<dbReference type="OrthoDB" id="8639774at2759"/>
<dbReference type="GO" id="GO:0045202">
    <property type="term" value="C:synapse"/>
    <property type="evidence" value="ECO:0007669"/>
    <property type="project" value="GOC"/>
</dbReference>
<name>A0A437CTH3_ORYJA</name>
<dbReference type="GO" id="GO:0007268">
    <property type="term" value="P:chemical synaptic transmission"/>
    <property type="evidence" value="ECO:0007669"/>
    <property type="project" value="InterPro"/>
</dbReference>
<dbReference type="InterPro" id="IPR005456">
    <property type="entry name" value="Prepro-melanin_conc_hormone"/>
</dbReference>
<dbReference type="AlphaFoldDB" id="A0A437CTH3"/>